<evidence type="ECO:0000256" key="1">
    <source>
        <dbReference type="SAM" id="Phobius"/>
    </source>
</evidence>
<dbReference type="AlphaFoldDB" id="A0A7Z3GRA5"/>
<keyword evidence="1" id="KW-0812">Transmembrane</keyword>
<dbReference type="KEGG" id="pmui:G4G71_18335"/>
<dbReference type="EMBL" id="CP048833">
    <property type="protein sequence ID" value="QJP09751.1"/>
    <property type="molecule type" value="Genomic_DNA"/>
</dbReference>
<keyword evidence="1" id="KW-1133">Transmembrane helix</keyword>
<dbReference type="RefSeq" id="WP_169939450.1">
    <property type="nucleotide sequence ID" value="NZ_CP048833.1"/>
</dbReference>
<dbReference type="Proteomes" id="UP000502549">
    <property type="component" value="Chromosome"/>
</dbReference>
<proteinExistence type="predicted"/>
<feature type="transmembrane region" description="Helical" evidence="1">
    <location>
        <begin position="7"/>
        <end position="26"/>
    </location>
</feature>
<sequence>MLKFIRTTIAGGLLFILPLVLVFVLVEKAIHLLAPAVQKLLPLFTGFTALGVTEITLACIVLLALLCFLAGLLARTRAASAALQTLEDRLLSNLPGYPLLKDAAARFTGMDDVGAAKVGLVSEDVGFRFALIFEERDDWLLVYLPDGGPAGGTAGEVRMVPASSVRITDIPWLPLLGCLRRGGLGALELAARHMGEDGSPRP</sequence>
<evidence type="ECO:0000313" key="2">
    <source>
        <dbReference type="EMBL" id="QJP09751.1"/>
    </source>
</evidence>
<keyword evidence="1" id="KW-0472">Membrane</keyword>
<keyword evidence="3" id="KW-1185">Reference proteome</keyword>
<reference evidence="2 3" key="1">
    <citation type="submission" date="2020-02" db="EMBL/GenBank/DDBJ databases">
        <title>Complete genome sequence of Pseudomonas multiresinivorans ORNL1.</title>
        <authorList>
            <person name="Podar M."/>
        </authorList>
    </citation>
    <scope>NUCLEOTIDE SEQUENCE [LARGE SCALE GENOMIC DNA]</scope>
    <source>
        <strain evidence="3">populi</strain>
    </source>
</reference>
<protein>
    <recommendedName>
        <fullName evidence="4">DUF502 domain-containing protein</fullName>
    </recommendedName>
</protein>
<feature type="transmembrane region" description="Helical" evidence="1">
    <location>
        <begin position="46"/>
        <end position="74"/>
    </location>
</feature>
<evidence type="ECO:0008006" key="4">
    <source>
        <dbReference type="Google" id="ProtNLM"/>
    </source>
</evidence>
<accession>A0A7Z3GRA5</accession>
<organism evidence="2 3">
    <name type="scientific">Pseudomonas multiresinivorans</name>
    <dbReference type="NCBI Taxonomy" id="95301"/>
    <lineage>
        <taxon>Bacteria</taxon>
        <taxon>Pseudomonadati</taxon>
        <taxon>Pseudomonadota</taxon>
        <taxon>Gammaproteobacteria</taxon>
        <taxon>Pseudomonadales</taxon>
        <taxon>Pseudomonadaceae</taxon>
        <taxon>Pseudomonas</taxon>
    </lineage>
</organism>
<evidence type="ECO:0000313" key="3">
    <source>
        <dbReference type="Proteomes" id="UP000502549"/>
    </source>
</evidence>
<name>A0A7Z3GRA5_9PSED</name>
<gene>
    <name evidence="2" type="ORF">G4G71_18335</name>
</gene>